<evidence type="ECO:0000313" key="3">
    <source>
        <dbReference type="EMBL" id="GEU82882.1"/>
    </source>
</evidence>
<keyword evidence="3" id="KW-0695">RNA-directed DNA polymerase</keyword>
<accession>A0A6L2NCS1</accession>
<dbReference type="Gene3D" id="2.40.70.10">
    <property type="entry name" value="Acid Proteases"/>
    <property type="match status" value="1"/>
</dbReference>
<dbReference type="PANTHER" id="PTHR15503">
    <property type="entry name" value="LDOC1 RELATED"/>
    <property type="match status" value="1"/>
</dbReference>
<dbReference type="InterPro" id="IPR032567">
    <property type="entry name" value="RTL1-rel"/>
</dbReference>
<dbReference type="InterPro" id="IPR041577">
    <property type="entry name" value="RT_RNaseH_2"/>
</dbReference>
<dbReference type="Gene3D" id="3.10.10.10">
    <property type="entry name" value="HIV Type 1 Reverse Transcriptase, subunit A, domain 1"/>
    <property type="match status" value="1"/>
</dbReference>
<dbReference type="InterPro" id="IPR043502">
    <property type="entry name" value="DNA/RNA_pol_sf"/>
</dbReference>
<dbReference type="GO" id="GO:0003964">
    <property type="term" value="F:RNA-directed DNA polymerase activity"/>
    <property type="evidence" value="ECO:0007669"/>
    <property type="project" value="UniProtKB-KW"/>
</dbReference>
<organism evidence="3">
    <name type="scientific">Tanacetum cinerariifolium</name>
    <name type="common">Dalmatian daisy</name>
    <name type="synonym">Chrysanthemum cinerariifolium</name>
    <dbReference type="NCBI Taxonomy" id="118510"/>
    <lineage>
        <taxon>Eukaryota</taxon>
        <taxon>Viridiplantae</taxon>
        <taxon>Streptophyta</taxon>
        <taxon>Embryophyta</taxon>
        <taxon>Tracheophyta</taxon>
        <taxon>Spermatophyta</taxon>
        <taxon>Magnoliopsida</taxon>
        <taxon>eudicotyledons</taxon>
        <taxon>Gunneridae</taxon>
        <taxon>Pentapetalae</taxon>
        <taxon>asterids</taxon>
        <taxon>campanulids</taxon>
        <taxon>Asterales</taxon>
        <taxon>Asteraceae</taxon>
        <taxon>Asteroideae</taxon>
        <taxon>Anthemideae</taxon>
        <taxon>Anthemidinae</taxon>
        <taxon>Tanacetum</taxon>
    </lineage>
</organism>
<feature type="compositionally biased region" description="Acidic residues" evidence="1">
    <location>
        <begin position="149"/>
        <end position="177"/>
    </location>
</feature>
<sequence>MSDASSAVIYTSVYTDFEPWRYYRVKSAEAGSPGVIVYGYDGLLIQPVAPPSPNYEPGPEHPTSPDYVPGPEHPPSPVEIPYIPELEYPDYLVPFNVEAPLEDQPLPANASPTTASPGYVADFDPNKDPEEVLEDDHADYPADVRDGNDEPSDDDDDDDDIDNEDAGPFEDEEDDKEEEHLALADSSAVPIVDPVMPAGDTEALKADEPTPTPRSPHTIILLSQTRFRAPLGYRAAGIRMRALLPSTSRKTDISKANVPLQKRACLTTPASGFEDEIVDTLIEIALTTLEGANQRVTKHDTTVRDRPDHRRTTRLLHKEEMYAREAWAGFEDRSAAIAAHAVRQDVTYAMPWEALKRMITYKYCPMESPKEKCKGITFFEYGVQGHYKSDCPKLKNGNQGNRAGNGNAVARAYAVRTAKINPNSNVVTGTFLLNNRYASILFDTGVDRSFISTTFSSLIDIIPIILDHGYDVELADGRIIWVNTLIRGCTLNFLNHPFNIDLMPVEMGSFDVIIGMDWLVKHYVVIVCDEKLVCVPFNNEILIFHGDGSNNRHESRLNIISCTKTQKYLLKGCPVFLAHVTMKGAEDKSKEKRLEDVPIVQDFPKDLPSIPPTRQVEFQINLIPGATPVARAPYRLAPSEMKELLNQLKELSNKGFIRPSSSPCGAPVLFVKKKDGSFQMCIDYRELHKLTGDKQKAAFQLIKQKLCTAPILALPEGSEDFVIYCDASIKGLGVVLMKREKVIAYGSQKSKVHEKNYTTHNLELGAVVVALKI</sequence>
<feature type="region of interest" description="Disordered" evidence="1">
    <location>
        <begin position="103"/>
        <end position="195"/>
    </location>
</feature>
<keyword evidence="3" id="KW-0548">Nucleotidyltransferase</keyword>
<evidence type="ECO:0000256" key="1">
    <source>
        <dbReference type="SAM" id="MobiDB-lite"/>
    </source>
</evidence>
<comment type="caution">
    <text evidence="3">The sequence shown here is derived from an EMBL/GenBank/DDBJ whole genome shotgun (WGS) entry which is preliminary data.</text>
</comment>
<protein>
    <submittedName>
        <fullName evidence="3">Putative reverse transcriptase domain-containing protein</fullName>
    </submittedName>
</protein>
<feature type="domain" description="Reverse transcriptase/retrotransposon-derived protein RNase H-like" evidence="2">
    <location>
        <begin position="693"/>
        <end position="772"/>
    </location>
</feature>
<feature type="region of interest" description="Disordered" evidence="1">
    <location>
        <begin position="49"/>
        <end position="82"/>
    </location>
</feature>
<proteinExistence type="predicted"/>
<dbReference type="Pfam" id="PF08284">
    <property type="entry name" value="RVP_2"/>
    <property type="match status" value="1"/>
</dbReference>
<keyword evidence="3" id="KW-0808">Transferase</keyword>
<reference evidence="3" key="1">
    <citation type="journal article" date="2019" name="Sci. Rep.">
        <title>Draft genome of Tanacetum cinerariifolium, the natural source of mosquito coil.</title>
        <authorList>
            <person name="Yamashiro T."/>
            <person name="Shiraishi A."/>
            <person name="Satake H."/>
            <person name="Nakayama K."/>
        </authorList>
    </citation>
    <scope>NUCLEOTIDE SEQUENCE</scope>
</reference>
<dbReference type="SUPFAM" id="SSF50630">
    <property type="entry name" value="Acid proteases"/>
    <property type="match status" value="1"/>
</dbReference>
<dbReference type="CDD" id="cd00303">
    <property type="entry name" value="retropepsin_like"/>
    <property type="match status" value="1"/>
</dbReference>
<dbReference type="AlphaFoldDB" id="A0A6L2NCS1"/>
<gene>
    <name evidence="3" type="ORF">Tci_054860</name>
</gene>
<dbReference type="EMBL" id="BKCJ010008569">
    <property type="protein sequence ID" value="GEU82882.1"/>
    <property type="molecule type" value="Genomic_DNA"/>
</dbReference>
<evidence type="ECO:0000259" key="2">
    <source>
        <dbReference type="Pfam" id="PF17919"/>
    </source>
</evidence>
<feature type="compositionally biased region" description="Basic and acidic residues" evidence="1">
    <location>
        <begin position="138"/>
        <end position="148"/>
    </location>
</feature>
<dbReference type="SUPFAM" id="SSF56672">
    <property type="entry name" value="DNA/RNA polymerases"/>
    <property type="match status" value="1"/>
</dbReference>
<dbReference type="PANTHER" id="PTHR15503:SF45">
    <property type="entry name" value="RNA-DIRECTED DNA POLYMERASE HOMOLOG"/>
    <property type="match status" value="1"/>
</dbReference>
<feature type="compositionally biased region" description="Pro residues" evidence="1">
    <location>
        <begin position="49"/>
        <end position="62"/>
    </location>
</feature>
<name>A0A6L2NCS1_TANCI</name>
<dbReference type="Pfam" id="PF17919">
    <property type="entry name" value="RT_RNaseH_2"/>
    <property type="match status" value="1"/>
</dbReference>
<dbReference type="InterPro" id="IPR021109">
    <property type="entry name" value="Peptidase_aspartic_dom_sf"/>
</dbReference>